<dbReference type="GO" id="GO:0008745">
    <property type="term" value="F:N-acetylmuramoyl-L-alanine amidase activity"/>
    <property type="evidence" value="ECO:0007669"/>
    <property type="project" value="InterPro"/>
</dbReference>
<evidence type="ECO:0000313" key="4">
    <source>
        <dbReference type="Proteomes" id="UP001050975"/>
    </source>
</evidence>
<feature type="domain" description="Mannosyl-glycoprotein endo-beta-N-acetylglucosamidase-like" evidence="2">
    <location>
        <begin position="18"/>
        <end position="144"/>
    </location>
</feature>
<sequence length="339" mass="37316">MFSWDAFVKTLAQTQIEFERLKVIQLAQAILESGRGTSELYKLHANPYGMKYRPEMAQVATPVEYTASDGTDIYCKFANLENTVKGYWVFIDRAPYQGWRQNNSTPEAFIRFIAYAGYIGGPFDGSEKDKALKEEYIAKVLRLVLEARQLLEKYRIWRAKGVMLEVGHGQGDPGVPGVNGVSEYDLNFIAARAAKATIDAAGVPCVITDAAGSLYNIGKLAAGHDVFCSIHHNSATSSAQGAEVLVHRTKTDPADLRLSAIMSAEIAKELSIRDRIAGGRDPRQSLEILSGAEDTNVRVSVLALLYFISVRVPNARDWSRRGGQAVGRAILKWLRETAG</sequence>
<dbReference type="Pfam" id="PF01832">
    <property type="entry name" value="Glucosaminidase"/>
    <property type="match status" value="1"/>
</dbReference>
<dbReference type="CDD" id="cd02696">
    <property type="entry name" value="MurNAc-LAA"/>
    <property type="match status" value="1"/>
</dbReference>
<evidence type="ECO:0000313" key="3">
    <source>
        <dbReference type="EMBL" id="GET36793.1"/>
    </source>
</evidence>
<dbReference type="Proteomes" id="UP001050975">
    <property type="component" value="Unassembled WGS sequence"/>
</dbReference>
<proteinExistence type="predicted"/>
<feature type="domain" description="MurNAc-LAA" evidence="1">
    <location>
        <begin position="162"/>
        <end position="299"/>
    </location>
</feature>
<protein>
    <recommendedName>
        <fullName evidence="5">N-acetylmuramoyl-L-alanine amidase</fullName>
    </recommendedName>
</protein>
<comment type="caution">
    <text evidence="3">The sequence shown here is derived from an EMBL/GenBank/DDBJ whole genome shotgun (WGS) entry which is preliminary data.</text>
</comment>
<keyword evidence="4" id="KW-1185">Reference proteome</keyword>
<dbReference type="EMBL" id="BLAY01000018">
    <property type="protein sequence ID" value="GET36793.1"/>
    <property type="molecule type" value="Genomic_DNA"/>
</dbReference>
<dbReference type="InterPro" id="IPR002901">
    <property type="entry name" value="MGlyc_endo_b_GlcNAc-like_dom"/>
</dbReference>
<name>A0AAV3X626_9CYAN</name>
<dbReference type="SUPFAM" id="SSF53187">
    <property type="entry name" value="Zn-dependent exopeptidases"/>
    <property type="match status" value="1"/>
</dbReference>
<gene>
    <name evidence="3" type="ORF">MiSe_15450</name>
</gene>
<evidence type="ECO:0000259" key="1">
    <source>
        <dbReference type="Pfam" id="PF01520"/>
    </source>
</evidence>
<dbReference type="GO" id="GO:0009253">
    <property type="term" value="P:peptidoglycan catabolic process"/>
    <property type="evidence" value="ECO:0007669"/>
    <property type="project" value="InterPro"/>
</dbReference>
<dbReference type="GO" id="GO:0004040">
    <property type="term" value="F:amidase activity"/>
    <property type="evidence" value="ECO:0007669"/>
    <property type="project" value="InterPro"/>
</dbReference>
<dbReference type="AlphaFoldDB" id="A0AAV3X626"/>
<accession>A0AAV3X626</accession>
<dbReference type="Gene3D" id="1.10.530.10">
    <property type="match status" value="1"/>
</dbReference>
<dbReference type="InterPro" id="IPR002508">
    <property type="entry name" value="MurNAc-LAA_cat"/>
</dbReference>
<evidence type="ECO:0008006" key="5">
    <source>
        <dbReference type="Google" id="ProtNLM"/>
    </source>
</evidence>
<dbReference type="Gene3D" id="3.40.630.40">
    <property type="entry name" value="Zn-dependent exopeptidases"/>
    <property type="match status" value="1"/>
</dbReference>
<reference evidence="3" key="1">
    <citation type="submission" date="2019-10" db="EMBL/GenBank/DDBJ databases">
        <title>Draft genome sequece of Microseira wollei NIES-4236.</title>
        <authorList>
            <person name="Yamaguchi H."/>
            <person name="Suzuki S."/>
            <person name="Kawachi M."/>
        </authorList>
    </citation>
    <scope>NUCLEOTIDE SEQUENCE</scope>
    <source>
        <strain evidence="3">NIES-4236</strain>
    </source>
</reference>
<dbReference type="Pfam" id="PF01520">
    <property type="entry name" value="Amidase_3"/>
    <property type="match status" value="1"/>
</dbReference>
<organism evidence="3 4">
    <name type="scientific">Microseira wollei NIES-4236</name>
    <dbReference type="NCBI Taxonomy" id="2530354"/>
    <lineage>
        <taxon>Bacteria</taxon>
        <taxon>Bacillati</taxon>
        <taxon>Cyanobacteriota</taxon>
        <taxon>Cyanophyceae</taxon>
        <taxon>Oscillatoriophycideae</taxon>
        <taxon>Aerosakkonematales</taxon>
        <taxon>Aerosakkonemataceae</taxon>
        <taxon>Microseira</taxon>
    </lineage>
</organism>
<evidence type="ECO:0000259" key="2">
    <source>
        <dbReference type="Pfam" id="PF01832"/>
    </source>
</evidence>